<accession>A0A7R9K4D9</accession>
<sequence length="170" mass="18834">MYDSVMDDVEVKGVCKIGSVSSSDDDDEQEYNPYHCLNHHNPSHPVHPPLRHIPLYVPLQDLRNLANALQTETATVRAELGQSLQEIVSAAACGPYSCSCLYVCNNHHFGRPGSSPDSLTPVYPLFLVLTEEMTELWSNGAAGIYCGMIHQSETKYNIGIENELIFKSSH</sequence>
<dbReference type="AlphaFoldDB" id="A0A7R9K4D9"/>
<dbReference type="EMBL" id="OE843325">
    <property type="protein sequence ID" value="CAD7602836.1"/>
    <property type="molecule type" value="Genomic_DNA"/>
</dbReference>
<proteinExistence type="predicted"/>
<evidence type="ECO:0000313" key="1">
    <source>
        <dbReference type="EMBL" id="CAD7602836.1"/>
    </source>
</evidence>
<reference evidence="1" key="1">
    <citation type="submission" date="2020-11" db="EMBL/GenBank/DDBJ databases">
        <authorList>
            <person name="Tran Van P."/>
        </authorList>
    </citation>
    <scope>NUCLEOTIDE SEQUENCE</scope>
</reference>
<protein>
    <submittedName>
        <fullName evidence="1">Uncharacterized protein</fullName>
    </submittedName>
</protein>
<name>A0A7R9K4D9_TIMGE</name>
<gene>
    <name evidence="1" type="ORF">TGEB3V08_LOCUS8511</name>
</gene>
<organism evidence="1">
    <name type="scientific">Timema genevievae</name>
    <name type="common">Walking stick</name>
    <dbReference type="NCBI Taxonomy" id="629358"/>
    <lineage>
        <taxon>Eukaryota</taxon>
        <taxon>Metazoa</taxon>
        <taxon>Ecdysozoa</taxon>
        <taxon>Arthropoda</taxon>
        <taxon>Hexapoda</taxon>
        <taxon>Insecta</taxon>
        <taxon>Pterygota</taxon>
        <taxon>Neoptera</taxon>
        <taxon>Polyneoptera</taxon>
        <taxon>Phasmatodea</taxon>
        <taxon>Timematodea</taxon>
        <taxon>Timematoidea</taxon>
        <taxon>Timematidae</taxon>
        <taxon>Timema</taxon>
    </lineage>
</organism>